<dbReference type="InterPro" id="IPR032466">
    <property type="entry name" value="Metal_Hydrolase"/>
</dbReference>
<keyword evidence="2" id="KW-0560">Oxidoreductase</keyword>
<dbReference type="RefSeq" id="WP_322185541.1">
    <property type="nucleotide sequence ID" value="NZ_JAXLPB010000001.1"/>
</dbReference>
<dbReference type="PANTHER" id="PTHR11647:SF1">
    <property type="entry name" value="COLLAPSIN RESPONSE MEDIATOR PROTEIN"/>
    <property type="match status" value="1"/>
</dbReference>
<dbReference type="NCBIfam" id="TIGR03121">
    <property type="entry name" value="one_C_dehyd_A"/>
    <property type="match status" value="1"/>
</dbReference>
<accession>A0ABU5HY84</accession>
<evidence type="ECO:0000259" key="1">
    <source>
        <dbReference type="Pfam" id="PF07969"/>
    </source>
</evidence>
<protein>
    <submittedName>
        <fullName evidence="2">Formylmethanofuran dehydrogenase subunit A</fullName>
        <ecNumber evidence="2">1.2.7.12</ecNumber>
    </submittedName>
</protein>
<dbReference type="PANTHER" id="PTHR11647">
    <property type="entry name" value="HYDRANTOINASE/DIHYDROPYRIMIDINASE FAMILY MEMBER"/>
    <property type="match status" value="1"/>
</dbReference>
<dbReference type="SUPFAM" id="SSF51338">
    <property type="entry name" value="Composite domain of metallo-dependent hydrolases"/>
    <property type="match status" value="2"/>
</dbReference>
<dbReference type="Proteomes" id="UP001294412">
    <property type="component" value="Unassembled WGS sequence"/>
</dbReference>
<dbReference type="GO" id="GO:0018493">
    <property type="term" value="F:formylmethanofuran dehydrogenase activity"/>
    <property type="evidence" value="ECO:0007669"/>
    <property type="project" value="UniProtKB-EC"/>
</dbReference>
<dbReference type="InterPro" id="IPR013108">
    <property type="entry name" value="Amidohydro_3"/>
</dbReference>
<evidence type="ECO:0000313" key="2">
    <source>
        <dbReference type="EMBL" id="MDY8108094.1"/>
    </source>
</evidence>
<gene>
    <name evidence="2" type="ORF">U0C82_02885</name>
</gene>
<feature type="domain" description="Amidohydrolase 3" evidence="1">
    <location>
        <begin position="42"/>
        <end position="488"/>
    </location>
</feature>
<comment type="caution">
    <text evidence="2">The sequence shown here is derived from an EMBL/GenBank/DDBJ whole genome shotgun (WGS) entry which is preliminary data.</text>
</comment>
<reference evidence="2 3" key="1">
    <citation type="submission" date="2023-12" db="EMBL/GenBank/DDBJ databases">
        <title>Description of Novel Strain Fulvimarina sp. 2208YS6-2-32 isolated from Uroteuthis (Photololigo) edulis.</title>
        <authorList>
            <person name="Park J.-S."/>
        </authorList>
    </citation>
    <scope>NUCLEOTIDE SEQUENCE [LARGE SCALE GENOMIC DNA]</scope>
    <source>
        <strain evidence="2 3">2208YS6-2-32</strain>
    </source>
</reference>
<dbReference type="PIRSF" id="PIRSF006453">
    <property type="entry name" value="FwdA"/>
    <property type="match status" value="1"/>
</dbReference>
<dbReference type="InterPro" id="IPR012027">
    <property type="entry name" value="Formylmethanofuran_DH_asu"/>
</dbReference>
<sequence length="545" mass="58964">MLKRLKGGHVVDPANGIDEIRDLFIEDGRIVAAPAEPDSADETVDCSGMIVMAGAIDIHSHIAGGHVNTARLLLPEWHRAFSARPGETALSKIGWTTDETGCRYAEMGFTTVVEPAMGPQSALHAHLELADIPIIDKATLVVLGNDDLLMSMIRDGESDEAIADYVAWTVDASKALGVKCINAGGSAAFKENVRSYAFDSVVPDYGVSSRQIVKTLQKAVGDLGIPHPLHVHCNNLGVPGKSAEAAEATIKAAEGSPLHLAHIQFYGYGTEGRRAFSSRGQELAALVNRNKEVTVDIGQVMFGQTVTISSDEMRQFAGRAQASPGKSIVMDGEANGGGVVPMDYKEKSFFNAVQWAIGLELFLLIEDPSRVFFTTDHPNGAPFTTYPDIFALLMDRDVRARWIEALPKGVSRWTSLAEIDREYTLNEIATMTRAAPARLLGTSDRGHLGVGATADVSVYRSGDDKAKMFAAAAYLFKDGVKVVENGVVVAKPYGRALTLKTQSDAKMNARLDTYFDDAYGLKSSWFRVEGQALRRETPFREVPCL</sequence>
<dbReference type="Gene3D" id="2.30.40.10">
    <property type="entry name" value="Urease, subunit C, domain 1"/>
    <property type="match status" value="1"/>
</dbReference>
<keyword evidence="3" id="KW-1185">Reference proteome</keyword>
<dbReference type="EMBL" id="JAXLPB010000001">
    <property type="protein sequence ID" value="MDY8108094.1"/>
    <property type="molecule type" value="Genomic_DNA"/>
</dbReference>
<name>A0ABU5HY84_9HYPH</name>
<dbReference type="InterPro" id="IPR011059">
    <property type="entry name" value="Metal-dep_hydrolase_composite"/>
</dbReference>
<dbReference type="InterPro" id="IPR050378">
    <property type="entry name" value="Metallo-dep_Hydrolases_sf"/>
</dbReference>
<dbReference type="Pfam" id="PF07969">
    <property type="entry name" value="Amidohydro_3"/>
    <property type="match status" value="1"/>
</dbReference>
<organism evidence="2 3">
    <name type="scientific">Fulvimarina uroteuthidis</name>
    <dbReference type="NCBI Taxonomy" id="3098149"/>
    <lineage>
        <taxon>Bacteria</taxon>
        <taxon>Pseudomonadati</taxon>
        <taxon>Pseudomonadota</taxon>
        <taxon>Alphaproteobacteria</taxon>
        <taxon>Hyphomicrobiales</taxon>
        <taxon>Aurantimonadaceae</taxon>
        <taxon>Fulvimarina</taxon>
    </lineage>
</organism>
<proteinExistence type="predicted"/>
<evidence type="ECO:0000313" key="3">
    <source>
        <dbReference type="Proteomes" id="UP001294412"/>
    </source>
</evidence>
<dbReference type="EC" id="1.2.7.12" evidence="2"/>
<dbReference type="SUPFAM" id="SSF51556">
    <property type="entry name" value="Metallo-dependent hydrolases"/>
    <property type="match status" value="1"/>
</dbReference>